<keyword evidence="2" id="KW-1185">Reference proteome</keyword>
<proteinExistence type="predicted"/>
<evidence type="ECO:0000313" key="2">
    <source>
        <dbReference type="Proteomes" id="UP000292003"/>
    </source>
</evidence>
<protein>
    <recommendedName>
        <fullName evidence="3">UDP-N-acetylglucosamine 2-epimerase domain-containing protein</fullName>
    </recommendedName>
</protein>
<evidence type="ECO:0008006" key="3">
    <source>
        <dbReference type="Google" id="ProtNLM"/>
    </source>
</evidence>
<evidence type="ECO:0000313" key="1">
    <source>
        <dbReference type="EMBL" id="RZQ64624.1"/>
    </source>
</evidence>
<dbReference type="Proteomes" id="UP000292003">
    <property type="component" value="Unassembled WGS sequence"/>
</dbReference>
<name>A0A4Q7JE15_9PSEU</name>
<organism evidence="1 2">
    <name type="scientific">Amycolatopsis suaedae</name>
    <dbReference type="NCBI Taxonomy" id="2510978"/>
    <lineage>
        <taxon>Bacteria</taxon>
        <taxon>Bacillati</taxon>
        <taxon>Actinomycetota</taxon>
        <taxon>Actinomycetes</taxon>
        <taxon>Pseudonocardiales</taxon>
        <taxon>Pseudonocardiaceae</taxon>
        <taxon>Amycolatopsis</taxon>
    </lineage>
</organism>
<reference evidence="1 2" key="1">
    <citation type="submission" date="2019-02" db="EMBL/GenBank/DDBJ databases">
        <title>Draft genome sequence of Amycolatopsis sp. 8-3EHSu isolated from roots of Suaeda maritima.</title>
        <authorList>
            <person name="Duangmal K."/>
            <person name="Chantavorakit T."/>
        </authorList>
    </citation>
    <scope>NUCLEOTIDE SEQUENCE [LARGE SCALE GENOMIC DNA]</scope>
    <source>
        <strain evidence="1 2">8-3EHSu</strain>
    </source>
</reference>
<sequence length="406" mass="43300">MSASTWIRGPIGIDAHARVTRPGCRTVLVVIPTLTAGTRLFELVPLLESDRRVQVLFTVPETTDTWHGLDTYVRAQGGLVLPWHQAARHEYDLVLAASHRHLEQLRGPILLVPHGAGAMKSLRFSRKAGAPTLPATGLDRELLTYRGRLLPAALAVSTDSEYDALRTLCPEALPVALVSGDMCLDRMMASRDRRSEYRRALGVEGGQRLVTVSSTWSVDSAFGRLPGLCRALLDALPAPDSAVAAVLHPNIWTVHGHRQVLTWLGDCVAEGLRLIPPDRGWQATVLASDWVVGDHGSTTAYAAATGVPVTLATRSPDVRQGSIADVVAGLAPCLDLSRPLAVQAEEAEAVSGELAAATSAAITSRPGQAADILGRAMYRLLRLSPPEAWSAPHPVPAPVPVTPVVS</sequence>
<gene>
    <name evidence="1" type="ORF">EWH70_06925</name>
</gene>
<dbReference type="OrthoDB" id="3661391at2"/>
<dbReference type="SUPFAM" id="SSF53756">
    <property type="entry name" value="UDP-Glycosyltransferase/glycogen phosphorylase"/>
    <property type="match status" value="1"/>
</dbReference>
<accession>A0A4Q7JE15</accession>
<dbReference type="EMBL" id="SFCC01000003">
    <property type="protein sequence ID" value="RZQ64624.1"/>
    <property type="molecule type" value="Genomic_DNA"/>
</dbReference>
<comment type="caution">
    <text evidence="1">The sequence shown here is derived from an EMBL/GenBank/DDBJ whole genome shotgun (WGS) entry which is preliminary data.</text>
</comment>
<dbReference type="AlphaFoldDB" id="A0A4Q7JE15"/>